<keyword evidence="4" id="KW-0560">Oxidoreductase</keyword>
<keyword evidence="2" id="KW-0285">Flavoprotein</keyword>
<evidence type="ECO:0000313" key="7">
    <source>
        <dbReference type="EMBL" id="PSN69832.1"/>
    </source>
</evidence>
<feature type="chain" id="PRO_5015729267" evidence="5">
    <location>
        <begin position="19"/>
        <end position="504"/>
    </location>
</feature>
<dbReference type="AlphaFoldDB" id="A0A2T2NWP0"/>
<feature type="domain" description="FAD-binding PCMH-type" evidence="6">
    <location>
        <begin position="60"/>
        <end position="232"/>
    </location>
</feature>
<reference evidence="7 8" key="1">
    <citation type="journal article" date="2018" name="Front. Microbiol.">
        <title>Genome-Wide Analysis of Corynespora cassiicola Leaf Fall Disease Putative Effectors.</title>
        <authorList>
            <person name="Lopez D."/>
            <person name="Ribeiro S."/>
            <person name="Label P."/>
            <person name="Fumanal B."/>
            <person name="Venisse J.S."/>
            <person name="Kohler A."/>
            <person name="de Oliveira R.R."/>
            <person name="Labutti K."/>
            <person name="Lipzen A."/>
            <person name="Lail K."/>
            <person name="Bauer D."/>
            <person name="Ohm R.A."/>
            <person name="Barry K.W."/>
            <person name="Spatafora J."/>
            <person name="Grigoriev I.V."/>
            <person name="Martin F.M."/>
            <person name="Pujade-Renaud V."/>
        </authorList>
    </citation>
    <scope>NUCLEOTIDE SEQUENCE [LARGE SCALE GENOMIC DNA]</scope>
    <source>
        <strain evidence="7 8">Philippines</strain>
    </source>
</reference>
<dbReference type="PANTHER" id="PTHR42973:SF54">
    <property type="entry name" value="FAD-BINDING PCMH-TYPE DOMAIN-CONTAINING PROTEIN"/>
    <property type="match status" value="1"/>
</dbReference>
<dbReference type="Pfam" id="PF01565">
    <property type="entry name" value="FAD_binding_4"/>
    <property type="match status" value="1"/>
</dbReference>
<evidence type="ECO:0000256" key="3">
    <source>
        <dbReference type="ARBA" id="ARBA00022827"/>
    </source>
</evidence>
<dbReference type="SUPFAM" id="SSF56176">
    <property type="entry name" value="FAD-binding/transporter-associated domain-like"/>
    <property type="match status" value="1"/>
</dbReference>
<dbReference type="PROSITE" id="PS51387">
    <property type="entry name" value="FAD_PCMH"/>
    <property type="match status" value="1"/>
</dbReference>
<keyword evidence="5" id="KW-0732">Signal</keyword>
<dbReference type="InterPro" id="IPR016169">
    <property type="entry name" value="FAD-bd_PCMH_sub2"/>
</dbReference>
<protein>
    <submittedName>
        <fullName evidence="7">FAD-binding domain-containing protein</fullName>
    </submittedName>
</protein>
<evidence type="ECO:0000313" key="8">
    <source>
        <dbReference type="Proteomes" id="UP000240883"/>
    </source>
</evidence>
<proteinExistence type="inferred from homology"/>
<dbReference type="GO" id="GO:0016491">
    <property type="term" value="F:oxidoreductase activity"/>
    <property type="evidence" value="ECO:0007669"/>
    <property type="project" value="UniProtKB-KW"/>
</dbReference>
<dbReference type="InterPro" id="IPR012951">
    <property type="entry name" value="BBE"/>
</dbReference>
<gene>
    <name evidence="7" type="ORF">BS50DRAFT_618812</name>
</gene>
<sequence length="504" mass="54643">MKALTVTVLLNIALLVASKPSKGEVKIGCDILKGKYPSSVFFPGEARYDFENEYGWSTTSWLGPACIFTPETPEQVSFAITTFSENNIKFAVRSGGAMPIDNAANIGAEGVLIANTNFTSISMSEDNSIVTVATGVRWPQLYAYLDDYNVTVNGIRMGNVGVVGYFLGGGIGFFSYEHGTGSVSVESFEVVLADGSIAEASLTQNEDLFWALRGGGNNFAIVTSVKIRTLNVPTIYASPVSYGSGAEVQQRYIQSLVEFAEYADADPKASMEGQIRWVPSRSPDIFFDAFLFHSEDSSPSPLGLQNFTAPVFPTTSGNLTQTTMGTWANQFPYDTDVGNRKLFHFFSIPANARAMEICLDEYYKAVAHLAEREGFFTAFSIMPITRRVIEKSTENGGNPVGLDADSAPALWLVESPSWLNAADDADVYAAHDAANAAIDSALAAEGFDQLRFIYLSDASKSQIEEVFPSYGPANVDRLQQIRNQYDPESVFTDLLVGGAKVARA</sequence>
<keyword evidence="3" id="KW-0274">FAD</keyword>
<dbReference type="Pfam" id="PF08031">
    <property type="entry name" value="BBE"/>
    <property type="match status" value="1"/>
</dbReference>
<dbReference type="EMBL" id="KZ678132">
    <property type="protein sequence ID" value="PSN69832.1"/>
    <property type="molecule type" value="Genomic_DNA"/>
</dbReference>
<dbReference type="Proteomes" id="UP000240883">
    <property type="component" value="Unassembled WGS sequence"/>
</dbReference>
<dbReference type="STRING" id="1448308.A0A2T2NWP0"/>
<dbReference type="InterPro" id="IPR036318">
    <property type="entry name" value="FAD-bd_PCMH-like_sf"/>
</dbReference>
<accession>A0A2T2NWP0</accession>
<dbReference type="InterPro" id="IPR006094">
    <property type="entry name" value="Oxid_FAD_bind_N"/>
</dbReference>
<keyword evidence="8" id="KW-1185">Reference proteome</keyword>
<dbReference type="OrthoDB" id="2151789at2759"/>
<name>A0A2T2NWP0_CORCC</name>
<dbReference type="GO" id="GO:0071949">
    <property type="term" value="F:FAD binding"/>
    <property type="evidence" value="ECO:0007669"/>
    <property type="project" value="InterPro"/>
</dbReference>
<evidence type="ECO:0000256" key="4">
    <source>
        <dbReference type="ARBA" id="ARBA00023002"/>
    </source>
</evidence>
<dbReference type="PANTHER" id="PTHR42973">
    <property type="entry name" value="BINDING OXIDOREDUCTASE, PUTATIVE (AFU_ORTHOLOGUE AFUA_1G17690)-RELATED"/>
    <property type="match status" value="1"/>
</dbReference>
<dbReference type="InterPro" id="IPR016166">
    <property type="entry name" value="FAD-bd_PCMH"/>
</dbReference>
<feature type="signal peptide" evidence="5">
    <location>
        <begin position="1"/>
        <end position="18"/>
    </location>
</feature>
<organism evidence="7 8">
    <name type="scientific">Corynespora cassiicola Philippines</name>
    <dbReference type="NCBI Taxonomy" id="1448308"/>
    <lineage>
        <taxon>Eukaryota</taxon>
        <taxon>Fungi</taxon>
        <taxon>Dikarya</taxon>
        <taxon>Ascomycota</taxon>
        <taxon>Pezizomycotina</taxon>
        <taxon>Dothideomycetes</taxon>
        <taxon>Pleosporomycetidae</taxon>
        <taxon>Pleosporales</taxon>
        <taxon>Corynesporascaceae</taxon>
        <taxon>Corynespora</taxon>
    </lineage>
</organism>
<evidence type="ECO:0000256" key="2">
    <source>
        <dbReference type="ARBA" id="ARBA00022630"/>
    </source>
</evidence>
<evidence type="ECO:0000256" key="1">
    <source>
        <dbReference type="ARBA" id="ARBA00005466"/>
    </source>
</evidence>
<evidence type="ECO:0000259" key="6">
    <source>
        <dbReference type="PROSITE" id="PS51387"/>
    </source>
</evidence>
<evidence type="ECO:0000256" key="5">
    <source>
        <dbReference type="SAM" id="SignalP"/>
    </source>
</evidence>
<dbReference type="Gene3D" id="3.30.465.10">
    <property type="match status" value="1"/>
</dbReference>
<dbReference type="InterPro" id="IPR050416">
    <property type="entry name" value="FAD-linked_Oxidoreductase"/>
</dbReference>
<comment type="similarity">
    <text evidence="1">Belongs to the oxygen-dependent FAD-linked oxidoreductase family.</text>
</comment>